<feature type="transmembrane region" description="Helical" evidence="1">
    <location>
        <begin position="176"/>
        <end position="201"/>
    </location>
</feature>
<keyword evidence="3" id="KW-1185">Reference proteome</keyword>
<name>A0ABY3X159_9GAMM</name>
<reference evidence="2 3" key="1">
    <citation type="submission" date="2022-03" db="EMBL/GenBank/DDBJ databases">
        <title>Ignatzschineria rhizosphaerae HR5S32.</title>
        <authorList>
            <person name="Sun J.Q."/>
            <person name="Feng J.Y."/>
        </authorList>
    </citation>
    <scope>NUCLEOTIDE SEQUENCE [LARGE SCALE GENOMIC DNA]</scope>
    <source>
        <strain evidence="2 3">HR5S32</strain>
    </source>
</reference>
<dbReference type="Proteomes" id="UP000829542">
    <property type="component" value="Chromosome"/>
</dbReference>
<organism evidence="2 3">
    <name type="scientific">Ignatzschineria rhizosphaerae</name>
    <dbReference type="NCBI Taxonomy" id="2923279"/>
    <lineage>
        <taxon>Bacteria</taxon>
        <taxon>Pseudomonadati</taxon>
        <taxon>Pseudomonadota</taxon>
        <taxon>Gammaproteobacteria</taxon>
        <taxon>Cardiobacteriales</taxon>
        <taxon>Ignatzschineriaceae</taxon>
        <taxon>Ignatzschineria</taxon>
    </lineage>
</organism>
<evidence type="ECO:0000313" key="2">
    <source>
        <dbReference type="EMBL" id="UNM95620.1"/>
    </source>
</evidence>
<accession>A0ABY3X159</accession>
<evidence type="ECO:0000256" key="1">
    <source>
        <dbReference type="SAM" id="Phobius"/>
    </source>
</evidence>
<keyword evidence="1" id="KW-0812">Transmembrane</keyword>
<evidence type="ECO:0000313" key="3">
    <source>
        <dbReference type="Proteomes" id="UP000829542"/>
    </source>
</evidence>
<feature type="transmembrane region" description="Helical" evidence="1">
    <location>
        <begin position="52"/>
        <end position="74"/>
    </location>
</feature>
<evidence type="ECO:0008006" key="4">
    <source>
        <dbReference type="Google" id="ProtNLM"/>
    </source>
</evidence>
<protein>
    <recommendedName>
        <fullName evidence="4">Yip1 domain-containing protein</fullName>
    </recommendedName>
</protein>
<gene>
    <name evidence="2" type="ORF">MMG00_10380</name>
</gene>
<keyword evidence="1" id="KW-0472">Membrane</keyword>
<sequence length="203" mass="23097">MSADFTGHGSQNDAHRFSTDTINNAIAEGYNFPVKEVILKAFSGIKGLKFKFFLSGIIILLVFFALFFLMAQLIPMPTSIYRMDFRYAASDLLIMSVSLWGIYIVLSLVSMIFTGGMTLIVMRHIRQEDNPLIPGLFGFFPDAGRVFMVWLLWSIFTLIIPYGLAYLMRYSHNETLQVIISITILIVILGISLLFFCLLYYGR</sequence>
<keyword evidence="1" id="KW-1133">Transmembrane helix</keyword>
<dbReference type="RefSeq" id="WP_242148046.1">
    <property type="nucleotide sequence ID" value="NZ_CP093379.1"/>
</dbReference>
<proteinExistence type="predicted"/>
<dbReference type="EMBL" id="CP093379">
    <property type="protein sequence ID" value="UNM95620.1"/>
    <property type="molecule type" value="Genomic_DNA"/>
</dbReference>
<feature type="transmembrane region" description="Helical" evidence="1">
    <location>
        <begin position="143"/>
        <end position="164"/>
    </location>
</feature>
<feature type="transmembrane region" description="Helical" evidence="1">
    <location>
        <begin position="94"/>
        <end position="122"/>
    </location>
</feature>